<evidence type="ECO:0000256" key="4">
    <source>
        <dbReference type="SAM" id="Coils"/>
    </source>
</evidence>
<evidence type="ECO:0000256" key="2">
    <source>
        <dbReference type="ARBA" id="ARBA00009477"/>
    </source>
</evidence>
<protein>
    <recommendedName>
        <fullName evidence="7">YknX-like beta-barrel domain-containing protein</fullName>
    </recommendedName>
</protein>
<dbReference type="AlphaFoldDB" id="A0A1G2PLT6"/>
<dbReference type="InterPro" id="IPR050465">
    <property type="entry name" value="UPF0194_transport"/>
</dbReference>
<reference evidence="8 9" key="1">
    <citation type="journal article" date="2016" name="Nat. Commun.">
        <title>Thousands of microbial genomes shed light on interconnected biogeochemical processes in an aquifer system.</title>
        <authorList>
            <person name="Anantharaman K."/>
            <person name="Brown C.T."/>
            <person name="Hug L.A."/>
            <person name="Sharon I."/>
            <person name="Castelle C.J."/>
            <person name="Probst A.J."/>
            <person name="Thomas B.C."/>
            <person name="Singh A."/>
            <person name="Wilkins M.J."/>
            <person name="Karaoz U."/>
            <person name="Brodie E.L."/>
            <person name="Williams K.H."/>
            <person name="Hubbard S.S."/>
            <person name="Banfield J.F."/>
        </authorList>
    </citation>
    <scope>NUCLEOTIDE SEQUENCE [LARGE SCALE GENOMIC DNA]</scope>
</reference>
<evidence type="ECO:0000256" key="1">
    <source>
        <dbReference type="ARBA" id="ARBA00004196"/>
    </source>
</evidence>
<dbReference type="NCBIfam" id="TIGR01730">
    <property type="entry name" value="RND_mfp"/>
    <property type="match status" value="1"/>
</dbReference>
<keyword evidence="6" id="KW-0472">Membrane</keyword>
<dbReference type="Gene3D" id="2.40.30.170">
    <property type="match status" value="1"/>
</dbReference>
<evidence type="ECO:0000256" key="5">
    <source>
        <dbReference type="SAM" id="MobiDB-lite"/>
    </source>
</evidence>
<keyword evidence="3 4" id="KW-0175">Coiled coil</keyword>
<dbReference type="Pfam" id="PF25990">
    <property type="entry name" value="Beta-barrel_YknX"/>
    <property type="match status" value="1"/>
</dbReference>
<dbReference type="InterPro" id="IPR058636">
    <property type="entry name" value="Beta-barrel_YknX"/>
</dbReference>
<evidence type="ECO:0000256" key="6">
    <source>
        <dbReference type="SAM" id="Phobius"/>
    </source>
</evidence>
<name>A0A1G2PLT6_9BACT</name>
<comment type="caution">
    <text evidence="8">The sequence shown here is derived from an EMBL/GenBank/DDBJ whole genome shotgun (WGS) entry which is preliminary data.</text>
</comment>
<dbReference type="Gene3D" id="2.40.50.100">
    <property type="match status" value="2"/>
</dbReference>
<feature type="compositionally biased region" description="Low complexity" evidence="5">
    <location>
        <begin position="571"/>
        <end position="585"/>
    </location>
</feature>
<evidence type="ECO:0000313" key="8">
    <source>
        <dbReference type="EMBL" id="OHA49290.1"/>
    </source>
</evidence>
<comment type="similarity">
    <text evidence="2">Belongs to the membrane fusion protein (MFP) (TC 8.A.1) family.</text>
</comment>
<evidence type="ECO:0000256" key="3">
    <source>
        <dbReference type="ARBA" id="ARBA00023054"/>
    </source>
</evidence>
<keyword evidence="6" id="KW-0812">Transmembrane</keyword>
<comment type="subcellular location">
    <subcellularLocation>
        <location evidence="1">Cell envelope</location>
    </subcellularLocation>
</comment>
<dbReference type="Proteomes" id="UP000178646">
    <property type="component" value="Unassembled WGS sequence"/>
</dbReference>
<feature type="compositionally biased region" description="Gly residues" evidence="5">
    <location>
        <begin position="586"/>
        <end position="600"/>
    </location>
</feature>
<organism evidence="8 9">
    <name type="scientific">Candidatus Terrybacteria bacterium RIFCSPHIGHO2_02_41_19</name>
    <dbReference type="NCBI Taxonomy" id="1802364"/>
    <lineage>
        <taxon>Bacteria</taxon>
        <taxon>Candidatus Terryibacteriota</taxon>
    </lineage>
</organism>
<keyword evidence="6" id="KW-1133">Transmembrane helix</keyword>
<feature type="coiled-coil region" evidence="4">
    <location>
        <begin position="104"/>
        <end position="164"/>
    </location>
</feature>
<dbReference type="InterPro" id="IPR006143">
    <property type="entry name" value="RND_pump_MFP"/>
</dbReference>
<dbReference type="SUPFAM" id="SSF111369">
    <property type="entry name" value="HlyD-like secretion proteins"/>
    <property type="match status" value="1"/>
</dbReference>
<gene>
    <name evidence="8" type="ORF">A2W59_00845</name>
</gene>
<dbReference type="EMBL" id="MHSU01000035">
    <property type="protein sequence ID" value="OHA49290.1"/>
    <property type="molecule type" value="Genomic_DNA"/>
</dbReference>
<accession>A0A1G2PLT6</accession>
<dbReference type="GO" id="GO:0022857">
    <property type="term" value="F:transmembrane transporter activity"/>
    <property type="evidence" value="ECO:0007669"/>
    <property type="project" value="InterPro"/>
</dbReference>
<dbReference type="Gene3D" id="1.10.287.470">
    <property type="entry name" value="Helix hairpin bin"/>
    <property type="match status" value="1"/>
</dbReference>
<dbReference type="GO" id="GO:0016020">
    <property type="term" value="C:membrane"/>
    <property type="evidence" value="ECO:0007669"/>
    <property type="project" value="InterPro"/>
</dbReference>
<dbReference type="Gene3D" id="6.20.50.140">
    <property type="match status" value="1"/>
</dbReference>
<dbReference type="GO" id="GO:0030313">
    <property type="term" value="C:cell envelope"/>
    <property type="evidence" value="ECO:0007669"/>
    <property type="project" value="UniProtKB-SubCell"/>
</dbReference>
<sequence>MKKIFRRIKNLALKHKIISLIFIAAIAYAGYWGYQKFGANSGQTQYVTAIVRKGAVIVSITGSGQVAASGQSDIKPKASGEITGVYATPGQEAIAGTLLAIIDSTDAERTARDAETSLETAKLELDKLLEPADELTLLQAENSLAQTKESKQKAEDDLKKAYEDGFNAVAGAFLELPGVMTSLQEMLFESTLGTGGQWNIDYYEDAVKAYDEKVSQYKETARLAYQTARTAYDKNFADYKSTSRFADFNTVESLIGETYDTTKDIAEAVKNANNLIQFYQDKLTERKLKPNSLSNTHLSTLSANTGKANNNLSSLLSIQRTIQSSKEVIISAERSTEEKELSLAKIKKGPDDLDIRAKKINIRQKEDMLSTAKQTLADHYVRAPFSGVIAKVNAKKGDSASAGAAIATLVTKQKISEISLNEIDAAKIKVGQKSTLTFDAVDGLSIDGKVTEIDAIGTVAQGVVTYNVKIAFDIQDDRVKPGMSASAAIITDAAQDVLLVPISAIKSQGETQYVEIFDQAIPRNKNGQGIPSPVPPRQQIIETGLSNDTFVEIISGLKEGDQVVVRTINGSSSSQSAQQAPSILGNIGGNRGGSGNRIPR</sequence>
<feature type="transmembrane region" description="Helical" evidence="6">
    <location>
        <begin position="12"/>
        <end position="34"/>
    </location>
</feature>
<dbReference type="PANTHER" id="PTHR32347">
    <property type="entry name" value="EFFLUX SYSTEM COMPONENT YKNX-RELATED"/>
    <property type="match status" value="1"/>
</dbReference>
<evidence type="ECO:0000313" key="9">
    <source>
        <dbReference type="Proteomes" id="UP000178646"/>
    </source>
</evidence>
<evidence type="ECO:0000259" key="7">
    <source>
        <dbReference type="Pfam" id="PF25990"/>
    </source>
</evidence>
<feature type="domain" description="YknX-like beta-barrel" evidence="7">
    <location>
        <begin position="419"/>
        <end position="489"/>
    </location>
</feature>
<proteinExistence type="inferred from homology"/>
<feature type="region of interest" description="Disordered" evidence="5">
    <location>
        <begin position="570"/>
        <end position="600"/>
    </location>
</feature>